<evidence type="ECO:0000313" key="1">
    <source>
        <dbReference type="EMBL" id="TGM18745.1"/>
    </source>
</evidence>
<accession>A0ABY2N9B0</accession>
<protein>
    <submittedName>
        <fullName evidence="1">Uncharacterized protein</fullName>
    </submittedName>
</protein>
<keyword evidence="2" id="KW-1185">Reference proteome</keyword>
<evidence type="ECO:0000313" key="2">
    <source>
        <dbReference type="Proteomes" id="UP000297422"/>
    </source>
</evidence>
<gene>
    <name evidence="1" type="ORF">EHQ90_06655</name>
</gene>
<dbReference type="RefSeq" id="WP_135684440.1">
    <property type="nucleotide sequence ID" value="NZ_RQEQ01000080.1"/>
</dbReference>
<reference evidence="2" key="1">
    <citation type="journal article" date="2019" name="PLoS Negl. Trop. Dis.">
        <title>Revisiting the worldwide diversity of Leptospira species in the environment.</title>
        <authorList>
            <person name="Vincent A.T."/>
            <person name="Schiettekatte O."/>
            <person name="Bourhy P."/>
            <person name="Veyrier F.J."/>
            <person name="Picardeau M."/>
        </authorList>
    </citation>
    <scope>NUCLEOTIDE SEQUENCE [LARGE SCALE GENOMIC DNA]</scope>
    <source>
        <strain evidence="2">201702407</strain>
    </source>
</reference>
<organism evidence="1 2">
    <name type="scientific">Leptospira stimsonii</name>
    <dbReference type="NCBI Taxonomy" id="2202203"/>
    <lineage>
        <taxon>Bacteria</taxon>
        <taxon>Pseudomonadati</taxon>
        <taxon>Spirochaetota</taxon>
        <taxon>Spirochaetia</taxon>
        <taxon>Leptospirales</taxon>
        <taxon>Leptospiraceae</taxon>
        <taxon>Leptospira</taxon>
    </lineage>
</organism>
<sequence>MKLNFSKNSKGKNTIKFFDAKSRMVSVVESDPIGKEQSIWCGYDTGDRMRLTQTQAHALAEQLEKFSVTGTLE</sequence>
<dbReference type="Proteomes" id="UP000297422">
    <property type="component" value="Unassembled WGS sequence"/>
</dbReference>
<comment type="caution">
    <text evidence="1">The sequence shown here is derived from an EMBL/GenBank/DDBJ whole genome shotgun (WGS) entry which is preliminary data.</text>
</comment>
<name>A0ABY2N9B0_9LEPT</name>
<dbReference type="EMBL" id="RQGT01000042">
    <property type="protein sequence ID" value="TGM18745.1"/>
    <property type="molecule type" value="Genomic_DNA"/>
</dbReference>
<proteinExistence type="predicted"/>